<keyword evidence="7" id="KW-1185">Reference proteome</keyword>
<evidence type="ECO:0000256" key="5">
    <source>
        <dbReference type="ARBA" id="ARBA00023242"/>
    </source>
</evidence>
<evidence type="ECO:0000256" key="1">
    <source>
        <dbReference type="ARBA" id="ARBA00004123"/>
    </source>
</evidence>
<evidence type="ECO:0000256" key="2">
    <source>
        <dbReference type="ARBA" id="ARBA00022664"/>
    </source>
</evidence>
<accession>A0ABQ7LLX1</accession>
<proteinExistence type="predicted"/>
<dbReference type="SUPFAM" id="SSF48452">
    <property type="entry name" value="TPR-like"/>
    <property type="match status" value="1"/>
</dbReference>
<dbReference type="InterPro" id="IPR011990">
    <property type="entry name" value="TPR-like_helical_dom_sf"/>
</dbReference>
<dbReference type="Pfam" id="PF23240">
    <property type="entry name" value="HAT_PRP39_N"/>
    <property type="match status" value="1"/>
</dbReference>
<feature type="non-terminal residue" evidence="6">
    <location>
        <position position="1"/>
    </location>
</feature>
<keyword evidence="5" id="KW-0539">Nucleus</keyword>
<keyword evidence="4" id="KW-0508">mRNA splicing</keyword>
<name>A0ABQ7LLX1_BRACM</name>
<comment type="caution">
    <text evidence="6">The sequence shown here is derived from an EMBL/GenBank/DDBJ whole genome shotgun (WGS) entry which is preliminary data.</text>
</comment>
<keyword evidence="2" id="KW-0507">mRNA processing</keyword>
<evidence type="ECO:0000313" key="7">
    <source>
        <dbReference type="Proteomes" id="UP000823674"/>
    </source>
</evidence>
<organism evidence="6 7">
    <name type="scientific">Brassica rapa subsp. trilocularis</name>
    <dbReference type="NCBI Taxonomy" id="1813537"/>
    <lineage>
        <taxon>Eukaryota</taxon>
        <taxon>Viridiplantae</taxon>
        <taxon>Streptophyta</taxon>
        <taxon>Embryophyta</taxon>
        <taxon>Tracheophyta</taxon>
        <taxon>Spermatophyta</taxon>
        <taxon>Magnoliopsida</taxon>
        <taxon>eudicotyledons</taxon>
        <taxon>Gunneridae</taxon>
        <taxon>Pentapetalae</taxon>
        <taxon>rosids</taxon>
        <taxon>malvids</taxon>
        <taxon>Brassicales</taxon>
        <taxon>Brassicaceae</taxon>
        <taxon>Brassiceae</taxon>
        <taxon>Brassica</taxon>
    </lineage>
</organism>
<sequence>KIKVKSGLLKYDVFLLEHPLHYEKWIEYENAENSLGSRGKAYNVYERALEILTHLVDLWVHYCKESINIGSNYNASPLWNTIIGFETKHDDWNRLAMVYTSLLMHLTQHLDDYLTRPEYWVRYVLCMHKRHLDHYVDKLIDRATKLVFPKIKDALKVLKPLLNGGNDDKFITDSDVLTRLYQLLARDDTEGIQKRFCWIISRLTNGKGAPIEDVLGTEIYDKTVNVLKMRKSRTCGMLFGSN</sequence>
<dbReference type="EMBL" id="JADBGQ010000008">
    <property type="protein sequence ID" value="KAG5387556.1"/>
    <property type="molecule type" value="Genomic_DNA"/>
</dbReference>
<evidence type="ECO:0000313" key="6">
    <source>
        <dbReference type="EMBL" id="KAG5387556.1"/>
    </source>
</evidence>
<evidence type="ECO:0000256" key="3">
    <source>
        <dbReference type="ARBA" id="ARBA00022737"/>
    </source>
</evidence>
<protein>
    <submittedName>
        <fullName evidence="6">Uncharacterized protein</fullName>
    </submittedName>
</protein>
<dbReference type="PANTHER" id="PTHR17204:SF5">
    <property type="entry name" value="PRE-MRNA-PROCESSING FACTOR 39"/>
    <property type="match status" value="1"/>
</dbReference>
<keyword evidence="3" id="KW-0677">Repeat</keyword>
<comment type="subcellular location">
    <subcellularLocation>
        <location evidence="1">Nucleus</location>
    </subcellularLocation>
</comment>
<evidence type="ECO:0000256" key="4">
    <source>
        <dbReference type="ARBA" id="ARBA00023187"/>
    </source>
</evidence>
<dbReference type="Proteomes" id="UP000823674">
    <property type="component" value="Chromosome A09"/>
</dbReference>
<reference evidence="6 7" key="1">
    <citation type="submission" date="2021-03" db="EMBL/GenBank/DDBJ databases">
        <authorList>
            <person name="King G.J."/>
            <person name="Bancroft I."/>
            <person name="Baten A."/>
            <person name="Bloomfield J."/>
            <person name="Borpatragohain P."/>
            <person name="He Z."/>
            <person name="Irish N."/>
            <person name="Irwin J."/>
            <person name="Liu K."/>
            <person name="Mauleon R.P."/>
            <person name="Moore J."/>
            <person name="Morris R."/>
            <person name="Ostergaard L."/>
            <person name="Wang B."/>
            <person name="Wells R."/>
        </authorList>
    </citation>
    <scope>NUCLEOTIDE SEQUENCE [LARGE SCALE GENOMIC DNA]</scope>
    <source>
        <strain evidence="6">R-o-18</strain>
        <tissue evidence="6">Leaf</tissue>
    </source>
</reference>
<dbReference type="PANTHER" id="PTHR17204">
    <property type="entry name" value="PRE-MRNA PROCESSING PROTEIN PRP39-RELATED"/>
    <property type="match status" value="1"/>
</dbReference>
<dbReference type="Gene3D" id="1.25.40.10">
    <property type="entry name" value="Tetratricopeptide repeat domain"/>
    <property type="match status" value="1"/>
</dbReference>
<gene>
    <name evidence="6" type="primary">A09p082140.1_BraROA</name>
    <name evidence="6" type="ORF">IGI04_039026</name>
</gene>